<accession>A0A1S7LGE0</accession>
<gene>
    <name evidence="1" type="ORF">MAGMO_1844</name>
</gene>
<organism evidence="1">
    <name type="scientific">Magnetococcus massalia (strain MO-1)</name>
    <dbReference type="NCBI Taxonomy" id="451514"/>
    <lineage>
        <taxon>Bacteria</taxon>
        <taxon>Pseudomonadati</taxon>
        <taxon>Pseudomonadota</taxon>
        <taxon>Magnetococcia</taxon>
        <taxon>Magnetococcales</taxon>
        <taxon>Magnetococcaceae</taxon>
        <taxon>Magnetococcus</taxon>
    </lineage>
</organism>
<evidence type="ECO:0000313" key="1">
    <source>
        <dbReference type="EMBL" id="CRH06020.1"/>
    </source>
</evidence>
<dbReference type="AlphaFoldDB" id="A0A1S7LGE0"/>
<dbReference type="Pfam" id="PF14384">
    <property type="entry name" value="BrnA_antitoxin"/>
    <property type="match status" value="1"/>
</dbReference>
<name>A0A1S7LGE0_MAGMO</name>
<reference evidence="1" key="1">
    <citation type="submission" date="2015-04" db="EMBL/GenBank/DDBJ databases">
        <authorList>
            <person name="Syromyatnikov M.Y."/>
            <person name="Popov V.N."/>
        </authorList>
    </citation>
    <scope>NUCLEOTIDE SEQUENCE</scope>
    <source>
        <strain evidence="1">MO-1</strain>
    </source>
</reference>
<sequence length="99" mass="11238">MTVNKKSLGSDLAKVDTHVIGDDEYDEIPELDDSFFAESDEYVGEKLIKRGRPKGTSNKVSTTIRFDTDVLDAFRETGKGWQTRMNDALRDWLQTHSPT</sequence>
<dbReference type="InterPro" id="IPR025528">
    <property type="entry name" value="BrnA_antitoxin"/>
</dbReference>
<protein>
    <submittedName>
        <fullName evidence="1">Uncharacterized protein</fullName>
    </submittedName>
</protein>
<proteinExistence type="predicted"/>
<dbReference type="EMBL" id="LO017727">
    <property type="protein sequence ID" value="CRH06020.1"/>
    <property type="molecule type" value="Genomic_DNA"/>
</dbReference>